<protein>
    <submittedName>
        <fullName evidence="3">Uncharacterized protein</fullName>
    </submittedName>
</protein>
<evidence type="ECO:0000256" key="2">
    <source>
        <dbReference type="SAM" id="Phobius"/>
    </source>
</evidence>
<reference evidence="3 4" key="1">
    <citation type="submission" date="2020-08" db="EMBL/GenBank/DDBJ databases">
        <title>Sequencing the genomes of 1000 actinobacteria strains.</title>
        <authorList>
            <person name="Klenk H.-P."/>
        </authorList>
    </citation>
    <scope>NUCLEOTIDE SEQUENCE [LARGE SCALE GENOMIC DNA]</scope>
    <source>
        <strain evidence="3 4">DSM 105369</strain>
    </source>
</reference>
<proteinExistence type="predicted"/>
<sequence length="255" mass="27555">MDVDEATTADGMVDRPRRSKRSRRPVVVTSLAVVAALGLLLTFVPGWAFSTYHKHAAGELVERTQHRLPDVLAVTARARADLTPLGAPVRSWSEVSCSLDPGYSDGDGERDVVMFYYQVCTPAVFEIYALPADYDSLEQTAALLHGRLDSGEHDCDEPILDVVDEGQVDADDRIELDWVQPATYPSAAGDTGCSLPDPGADDVARVTKTTDRPLSADSYVVLSVFGGSDQVSVGCRRNVRWLGSCTAPPKGAPYR</sequence>
<evidence type="ECO:0000313" key="4">
    <source>
        <dbReference type="Proteomes" id="UP000559182"/>
    </source>
</evidence>
<evidence type="ECO:0000313" key="3">
    <source>
        <dbReference type="EMBL" id="MBB2891809.1"/>
    </source>
</evidence>
<accession>A0A839N4X8</accession>
<feature type="region of interest" description="Disordered" evidence="1">
    <location>
        <begin position="1"/>
        <end position="20"/>
    </location>
</feature>
<keyword evidence="4" id="KW-1185">Reference proteome</keyword>
<gene>
    <name evidence="3" type="ORF">FHU39_001793</name>
</gene>
<dbReference type="RefSeq" id="WP_183320024.1">
    <property type="nucleotide sequence ID" value="NZ_JACHVQ010000001.1"/>
</dbReference>
<dbReference type="AlphaFoldDB" id="A0A839N4X8"/>
<dbReference type="EMBL" id="JACHVQ010000001">
    <property type="protein sequence ID" value="MBB2891809.1"/>
    <property type="molecule type" value="Genomic_DNA"/>
</dbReference>
<name>A0A839N4X8_9MICO</name>
<feature type="transmembrane region" description="Helical" evidence="2">
    <location>
        <begin position="26"/>
        <end position="49"/>
    </location>
</feature>
<dbReference type="Proteomes" id="UP000559182">
    <property type="component" value="Unassembled WGS sequence"/>
</dbReference>
<comment type="caution">
    <text evidence="3">The sequence shown here is derived from an EMBL/GenBank/DDBJ whole genome shotgun (WGS) entry which is preliminary data.</text>
</comment>
<keyword evidence="2" id="KW-0812">Transmembrane</keyword>
<evidence type="ECO:0000256" key="1">
    <source>
        <dbReference type="SAM" id="MobiDB-lite"/>
    </source>
</evidence>
<organism evidence="3 4">
    <name type="scientific">Flexivirga oryzae</name>
    <dbReference type="NCBI Taxonomy" id="1794944"/>
    <lineage>
        <taxon>Bacteria</taxon>
        <taxon>Bacillati</taxon>
        <taxon>Actinomycetota</taxon>
        <taxon>Actinomycetes</taxon>
        <taxon>Micrococcales</taxon>
        <taxon>Dermacoccaceae</taxon>
        <taxon>Flexivirga</taxon>
    </lineage>
</organism>
<keyword evidence="2" id="KW-0472">Membrane</keyword>
<keyword evidence="2" id="KW-1133">Transmembrane helix</keyword>